<dbReference type="AlphaFoldDB" id="A0A1B7MQK8"/>
<accession>A0A1B7MQK8</accession>
<evidence type="ECO:0000313" key="2">
    <source>
        <dbReference type="Proteomes" id="UP000092154"/>
    </source>
</evidence>
<dbReference type="Proteomes" id="UP000092154">
    <property type="component" value="Unassembled WGS sequence"/>
</dbReference>
<evidence type="ECO:0000313" key="1">
    <source>
        <dbReference type="EMBL" id="OAX34867.1"/>
    </source>
</evidence>
<reference evidence="1 2" key="1">
    <citation type="submission" date="2016-06" db="EMBL/GenBank/DDBJ databases">
        <title>Comparative genomics of the ectomycorrhizal sister species Rhizopogon vinicolor and Rhizopogon vesiculosus (Basidiomycota: Boletales) reveals a divergence of the mating type B locus.</title>
        <authorList>
            <consortium name="DOE Joint Genome Institute"/>
            <person name="Mujic A.B."/>
            <person name="Kuo A."/>
            <person name="Tritt A."/>
            <person name="Lipzen A."/>
            <person name="Chen C."/>
            <person name="Johnson J."/>
            <person name="Sharma A."/>
            <person name="Barry K."/>
            <person name="Grigoriev I.V."/>
            <person name="Spatafora J.W."/>
        </authorList>
    </citation>
    <scope>NUCLEOTIDE SEQUENCE [LARGE SCALE GENOMIC DNA]</scope>
    <source>
        <strain evidence="1 2">AM-OR11-026</strain>
    </source>
</reference>
<name>A0A1B7MQK8_9AGAM</name>
<dbReference type="InParanoid" id="A0A1B7MQK8"/>
<sequence>MALSAQVEKRLLRHPRWDNKFVTGGGSQMTVYNDLQFMEIPPSTISLPLDQLLDALTSSDWRRPE</sequence>
<dbReference type="EMBL" id="KV448558">
    <property type="protein sequence ID" value="OAX34867.1"/>
    <property type="molecule type" value="Genomic_DNA"/>
</dbReference>
<proteinExistence type="predicted"/>
<dbReference type="OrthoDB" id="3021511at2759"/>
<protein>
    <submittedName>
        <fullName evidence="1">Uncharacterized protein</fullName>
    </submittedName>
</protein>
<gene>
    <name evidence="1" type="ORF">K503DRAFT_803240</name>
</gene>
<keyword evidence="2" id="KW-1185">Reference proteome</keyword>
<organism evidence="1 2">
    <name type="scientific">Rhizopogon vinicolor AM-OR11-026</name>
    <dbReference type="NCBI Taxonomy" id="1314800"/>
    <lineage>
        <taxon>Eukaryota</taxon>
        <taxon>Fungi</taxon>
        <taxon>Dikarya</taxon>
        <taxon>Basidiomycota</taxon>
        <taxon>Agaricomycotina</taxon>
        <taxon>Agaricomycetes</taxon>
        <taxon>Agaricomycetidae</taxon>
        <taxon>Boletales</taxon>
        <taxon>Suillineae</taxon>
        <taxon>Rhizopogonaceae</taxon>
        <taxon>Rhizopogon</taxon>
    </lineage>
</organism>